<comment type="caution">
    <text evidence="1">The sequence shown here is derived from an EMBL/GenBank/DDBJ whole genome shotgun (WGS) entry which is preliminary data.</text>
</comment>
<keyword evidence="2" id="KW-1185">Reference proteome</keyword>
<evidence type="ECO:0000313" key="1">
    <source>
        <dbReference type="EMBL" id="KAK1149335.1"/>
    </source>
</evidence>
<dbReference type="EMBL" id="JAOPJF010000004">
    <property type="protein sequence ID" value="KAK1149335.1"/>
    <property type="molecule type" value="Genomic_DNA"/>
</dbReference>
<protein>
    <submittedName>
        <fullName evidence="1">NRPS-like protein biosynthetic cluster</fullName>
    </submittedName>
</protein>
<accession>A0ACC3BFH0</accession>
<reference evidence="1 2" key="1">
    <citation type="journal article" date="2023" name="ACS Omega">
        <title>Identification of the Neoaspergillic Acid Biosynthesis Gene Cluster by Establishing an In Vitro CRISPR-Ribonucleoprotein Genetic System in Aspergillus melleus.</title>
        <authorList>
            <person name="Yuan B."/>
            <person name="Grau M.F."/>
            <person name="Murata R.M."/>
            <person name="Torok T."/>
            <person name="Venkateswaran K."/>
            <person name="Stajich J.E."/>
            <person name="Wang C.C.C."/>
        </authorList>
    </citation>
    <scope>NUCLEOTIDE SEQUENCE [LARGE SCALE GENOMIC DNA]</scope>
    <source>
        <strain evidence="1 2">IMV 1140</strain>
    </source>
</reference>
<organism evidence="1 2">
    <name type="scientific">Aspergillus melleus</name>
    <dbReference type="NCBI Taxonomy" id="138277"/>
    <lineage>
        <taxon>Eukaryota</taxon>
        <taxon>Fungi</taxon>
        <taxon>Dikarya</taxon>
        <taxon>Ascomycota</taxon>
        <taxon>Pezizomycotina</taxon>
        <taxon>Eurotiomycetes</taxon>
        <taxon>Eurotiomycetidae</taxon>
        <taxon>Eurotiales</taxon>
        <taxon>Aspergillaceae</taxon>
        <taxon>Aspergillus</taxon>
        <taxon>Aspergillus subgen. Circumdati</taxon>
    </lineage>
</organism>
<proteinExistence type="predicted"/>
<name>A0ACC3BFH0_9EURO</name>
<sequence>MDGYLSSHAIIQPDDIAIENGPHVLSYRELDREVGKLASVLNELHLSIEQPICVLEDIGPSMVIAQLAALRARLTCVPITPSTPELRLLDMLQDIDARYILTDQNAPDNEDITIIPISGHSSEETVACPPSRDRGGEFRSHILYTSGSSGKPKAVQIAERSLLHLAENSPVTPLHPKDRMAVVNNPGFDISLFEIFAPLAAGATLVIVPREACPTAFVNARHVLTAGEVANKAAMRAVLESSAPPEHLWNTYGPTEATTFSTMHLVTLGELEHENIAIGKSIGNTELCLVDEHSNIITEPGQMGEILLGGPGLTIGYIGRPEENQDGFVTLDGIRYYRTGDMAKWRQDDSGVLDFVGRVDLQVKHGGFRIELEEIEQVLLSSTHLSGAAVVQVPPTDLGHEPLLVVFVIPCIANSIRPRDITTFSQERLPAYMVPQDIFFCSNFTLTEHGKVDRNALVQRYIKEREEKAQIREQEGGNNLHSVVEGIWSALLNKPTINEDDDFFILGGTSIQAATLIARLRQQLGKTVSMRSLHENSRLRDLVNHLEEFTEGGNAAPNEAETWAHDAHIADSLEALPEWQDTNEGRVFVTGATGFVGAHFLSRFLQLPAIKEIVCLARSKDNVSPIDRVHQALRRYDLWDDSARPLKKLLVLEGDVGLDHLGLTKENFIWLTNWASTVFHFAAKVNFCEPYESHFDANILGTKNVLEAALSGRRKSFHYMSSIDTWGPTGLVLGTRKVLEDDPLEPHVRGLPFDIGYAQSKWVAEQIVRRARTRGLPTAIYRPGFVIGDSRDGSSNPDDFFARLMVGSIRLGAFPILPNQRMEYVTIDYACDVTLHIASQNKNLGKSYSLVAPDPADSVNLEKTVEVIREAGYLVEHIPYWEWVQRLQSGADKENPLLPVMPLLQEPVLCGLSRFETSRNTPHYDSSNTVTALKDVPEISYIPFTSGMLNKFLNFWDRKGFYETRQVRN</sequence>
<gene>
    <name evidence="1" type="ORF">N8T08_006558</name>
</gene>
<evidence type="ECO:0000313" key="2">
    <source>
        <dbReference type="Proteomes" id="UP001177260"/>
    </source>
</evidence>
<dbReference type="Proteomes" id="UP001177260">
    <property type="component" value="Unassembled WGS sequence"/>
</dbReference>